<evidence type="ECO:0000256" key="5">
    <source>
        <dbReference type="ARBA" id="ARBA00023277"/>
    </source>
</evidence>
<proteinExistence type="inferred from homology"/>
<feature type="domain" description="NAD-dependent epimerase/dehydratase" evidence="7">
    <location>
        <begin position="3"/>
        <end position="253"/>
    </location>
</feature>
<comment type="pathway">
    <text evidence="6">Carbohydrate metabolism; galactose metabolism.</text>
</comment>
<dbReference type="InterPro" id="IPR005886">
    <property type="entry name" value="UDP_G4E"/>
</dbReference>
<keyword evidence="4 6" id="KW-0413">Isomerase</keyword>
<dbReference type="EC" id="5.1.3.2" evidence="6"/>
<dbReference type="SUPFAM" id="SSF51735">
    <property type="entry name" value="NAD(P)-binding Rossmann-fold domains"/>
    <property type="match status" value="1"/>
</dbReference>
<accession>A0A9N8Z2G3</accession>
<dbReference type="Proteomes" id="UP000789572">
    <property type="component" value="Unassembled WGS sequence"/>
</dbReference>
<evidence type="ECO:0000256" key="6">
    <source>
        <dbReference type="RuleBase" id="RU366046"/>
    </source>
</evidence>
<evidence type="ECO:0000256" key="3">
    <source>
        <dbReference type="ARBA" id="ARBA00023027"/>
    </source>
</evidence>
<dbReference type="CDD" id="cd05247">
    <property type="entry name" value="UDP_G4E_1_SDR_e"/>
    <property type="match status" value="1"/>
</dbReference>
<dbReference type="OrthoDB" id="9402762at2759"/>
<comment type="catalytic activity">
    <reaction evidence="6">
        <text>UDP-alpha-D-glucose = UDP-alpha-D-galactose</text>
        <dbReference type="Rhea" id="RHEA:22168"/>
        <dbReference type="ChEBI" id="CHEBI:58885"/>
        <dbReference type="ChEBI" id="CHEBI:66914"/>
        <dbReference type="EC" id="5.1.3.2"/>
    </reaction>
</comment>
<dbReference type="PANTHER" id="PTHR43725:SF53">
    <property type="entry name" value="UDP-ARABINOSE 4-EPIMERASE 1"/>
    <property type="match status" value="1"/>
</dbReference>
<sequence length="332" mass="36635">MKVLVCGGAGYIGSHLVRELVATPGYEVVILDNLSMGHIECVPEGIAFEQADIRDKEALDRVFSKHTPEAVMHFCASASVGESMIDPLLYYENNVVGTVFLLQAMNKYNVKYFIFSSTAALFGTPEVIPIADDAPTKPINPYGDTKLTVEGILKWCETAYGTKYVCLRYFNACGAHASGDIGEDHNPETHLIPLVLQVALGRRPAIKIFGDDYKTKDGTCVRDYVHVTDLASAHIKALEYLVRENKSNQFNLGSGEGYSVKEVIEAAREVTGHPIPAVIESRRPGDPDVLIASSERAEKILGWEKRYNTVKEIVATAWKYHQKHPSGFVSKK</sequence>
<dbReference type="AlphaFoldDB" id="A0A9N8Z2G3"/>
<name>A0A9N8Z2G3_9GLOM</name>
<protein>
    <recommendedName>
        <fullName evidence="6">UDP-glucose 4-epimerase</fullName>
        <ecNumber evidence="6">5.1.3.2</ecNumber>
    </recommendedName>
</protein>
<comment type="cofactor">
    <cofactor evidence="1 6">
        <name>NAD(+)</name>
        <dbReference type="ChEBI" id="CHEBI:57540"/>
    </cofactor>
</comment>
<organism evidence="8 9">
    <name type="scientific">Paraglomus occultum</name>
    <dbReference type="NCBI Taxonomy" id="144539"/>
    <lineage>
        <taxon>Eukaryota</taxon>
        <taxon>Fungi</taxon>
        <taxon>Fungi incertae sedis</taxon>
        <taxon>Mucoromycota</taxon>
        <taxon>Glomeromycotina</taxon>
        <taxon>Glomeromycetes</taxon>
        <taxon>Paraglomerales</taxon>
        <taxon>Paraglomeraceae</taxon>
        <taxon>Paraglomus</taxon>
    </lineage>
</organism>
<comment type="subunit">
    <text evidence="6">Homodimer.</text>
</comment>
<evidence type="ECO:0000256" key="4">
    <source>
        <dbReference type="ARBA" id="ARBA00023235"/>
    </source>
</evidence>
<evidence type="ECO:0000256" key="2">
    <source>
        <dbReference type="ARBA" id="ARBA00007637"/>
    </source>
</evidence>
<dbReference type="InterPro" id="IPR036291">
    <property type="entry name" value="NAD(P)-bd_dom_sf"/>
</dbReference>
<dbReference type="PANTHER" id="PTHR43725">
    <property type="entry name" value="UDP-GLUCOSE 4-EPIMERASE"/>
    <property type="match status" value="1"/>
</dbReference>
<dbReference type="Pfam" id="PF01370">
    <property type="entry name" value="Epimerase"/>
    <property type="match status" value="1"/>
</dbReference>
<evidence type="ECO:0000313" key="8">
    <source>
        <dbReference type="EMBL" id="CAG8464034.1"/>
    </source>
</evidence>
<comment type="similarity">
    <text evidence="2 6">Belongs to the NAD(P)-dependent epimerase/dehydratase family.</text>
</comment>
<dbReference type="Gene3D" id="3.40.50.720">
    <property type="entry name" value="NAD(P)-binding Rossmann-like Domain"/>
    <property type="match status" value="1"/>
</dbReference>
<dbReference type="EMBL" id="CAJVPJ010000041">
    <property type="protein sequence ID" value="CAG8464034.1"/>
    <property type="molecule type" value="Genomic_DNA"/>
</dbReference>
<keyword evidence="3 6" id="KW-0520">NAD</keyword>
<reference evidence="8" key="1">
    <citation type="submission" date="2021-06" db="EMBL/GenBank/DDBJ databases">
        <authorList>
            <person name="Kallberg Y."/>
            <person name="Tangrot J."/>
            <person name="Rosling A."/>
        </authorList>
    </citation>
    <scope>NUCLEOTIDE SEQUENCE</scope>
    <source>
        <strain evidence="8">IA702</strain>
    </source>
</reference>
<evidence type="ECO:0000313" key="9">
    <source>
        <dbReference type="Proteomes" id="UP000789572"/>
    </source>
</evidence>
<gene>
    <name evidence="8" type="ORF">POCULU_LOCUS708</name>
</gene>
<dbReference type="GO" id="GO:0006012">
    <property type="term" value="P:galactose metabolic process"/>
    <property type="evidence" value="ECO:0007669"/>
    <property type="project" value="InterPro"/>
</dbReference>
<dbReference type="InterPro" id="IPR001509">
    <property type="entry name" value="Epimerase_deHydtase"/>
</dbReference>
<keyword evidence="9" id="KW-1185">Reference proteome</keyword>
<dbReference type="Gene3D" id="3.90.25.10">
    <property type="entry name" value="UDP-galactose 4-epimerase, domain 1"/>
    <property type="match status" value="1"/>
</dbReference>
<evidence type="ECO:0000259" key="7">
    <source>
        <dbReference type="Pfam" id="PF01370"/>
    </source>
</evidence>
<dbReference type="NCBIfam" id="TIGR01179">
    <property type="entry name" value="galE"/>
    <property type="match status" value="1"/>
</dbReference>
<dbReference type="GO" id="GO:0003978">
    <property type="term" value="F:UDP-glucose 4-epimerase activity"/>
    <property type="evidence" value="ECO:0007669"/>
    <property type="project" value="UniProtKB-UniRule"/>
</dbReference>
<keyword evidence="5 6" id="KW-0119">Carbohydrate metabolism</keyword>
<comment type="caution">
    <text evidence="8">The sequence shown here is derived from an EMBL/GenBank/DDBJ whole genome shotgun (WGS) entry which is preliminary data.</text>
</comment>
<evidence type="ECO:0000256" key="1">
    <source>
        <dbReference type="ARBA" id="ARBA00001911"/>
    </source>
</evidence>